<proteinExistence type="predicted"/>
<keyword evidence="2" id="KW-1185">Reference proteome</keyword>
<reference evidence="2" key="1">
    <citation type="journal article" date="2019" name="Int. J. Syst. Evol. Microbiol.">
        <title>The Global Catalogue of Microorganisms (GCM) 10K type strain sequencing project: providing services to taxonomists for standard genome sequencing and annotation.</title>
        <authorList>
            <consortium name="The Broad Institute Genomics Platform"/>
            <consortium name="The Broad Institute Genome Sequencing Center for Infectious Disease"/>
            <person name="Wu L."/>
            <person name="Ma J."/>
        </authorList>
    </citation>
    <scope>NUCLEOTIDE SEQUENCE [LARGE SCALE GENOMIC DNA]</scope>
    <source>
        <strain evidence="2">CGMCC 4.1799</strain>
    </source>
</reference>
<dbReference type="Proteomes" id="UP001596055">
    <property type="component" value="Unassembled WGS sequence"/>
</dbReference>
<dbReference type="EMBL" id="JBHSNL010000001">
    <property type="protein sequence ID" value="MFC5544026.1"/>
    <property type="molecule type" value="Genomic_DNA"/>
</dbReference>
<evidence type="ECO:0000313" key="2">
    <source>
        <dbReference type="Proteomes" id="UP001596055"/>
    </source>
</evidence>
<dbReference type="RefSeq" id="WP_248155324.1">
    <property type="nucleotide sequence ID" value="NZ_JAKZAJ010000001.1"/>
</dbReference>
<protein>
    <submittedName>
        <fullName evidence="1">Uncharacterized protein</fullName>
    </submittedName>
</protein>
<sequence>MAEIVFQEVFNRIFTYLREAGVEMTANTYRSLLHLIDDAVEQNRERGDHEQLLSIAVDLIPRYFDLPSFDTPDPCPPICRASIGYGGND</sequence>
<evidence type="ECO:0000313" key="1">
    <source>
        <dbReference type="EMBL" id="MFC5544026.1"/>
    </source>
</evidence>
<name>A0ABW0RID5_9GAMM</name>
<comment type="caution">
    <text evidence="1">The sequence shown here is derived from an EMBL/GenBank/DDBJ whole genome shotgun (WGS) entry which is preliminary data.</text>
</comment>
<organism evidence="1 2">
    <name type="scientific">Marinobacter koreensis</name>
    <dbReference type="NCBI Taxonomy" id="335974"/>
    <lineage>
        <taxon>Bacteria</taxon>
        <taxon>Pseudomonadati</taxon>
        <taxon>Pseudomonadota</taxon>
        <taxon>Gammaproteobacteria</taxon>
        <taxon>Pseudomonadales</taxon>
        <taxon>Marinobacteraceae</taxon>
        <taxon>Marinobacter</taxon>
    </lineage>
</organism>
<accession>A0ABW0RID5</accession>
<gene>
    <name evidence="1" type="ORF">ACFPQA_03095</name>
</gene>